<dbReference type="PANTHER" id="PTHR20859">
    <property type="entry name" value="INTERFERON/INTERLEUKIN RECEPTOR"/>
    <property type="match status" value="1"/>
</dbReference>
<feature type="domain" description="Fibronectin type-III" evidence="6">
    <location>
        <begin position="28"/>
        <end position="123"/>
    </location>
</feature>
<dbReference type="InterPro" id="IPR036116">
    <property type="entry name" value="FN3_sf"/>
</dbReference>
<evidence type="ECO:0000256" key="5">
    <source>
        <dbReference type="SAM" id="SignalP"/>
    </source>
</evidence>
<evidence type="ECO:0000259" key="6">
    <source>
        <dbReference type="PROSITE" id="PS50853"/>
    </source>
</evidence>
<dbReference type="AlphaFoldDB" id="A0A6G1R0G5"/>
<evidence type="ECO:0000256" key="4">
    <source>
        <dbReference type="ARBA" id="ARBA00023170"/>
    </source>
</evidence>
<keyword evidence="8" id="KW-1185">Reference proteome</keyword>
<dbReference type="GO" id="GO:0005886">
    <property type="term" value="C:plasma membrane"/>
    <property type="evidence" value="ECO:0007669"/>
    <property type="project" value="TreeGrafter"/>
</dbReference>
<organism evidence="7 8">
    <name type="scientific">Channa argus</name>
    <name type="common">Northern snakehead</name>
    <name type="synonym">Ophicephalus argus</name>
    <dbReference type="NCBI Taxonomy" id="215402"/>
    <lineage>
        <taxon>Eukaryota</taxon>
        <taxon>Metazoa</taxon>
        <taxon>Chordata</taxon>
        <taxon>Craniata</taxon>
        <taxon>Vertebrata</taxon>
        <taxon>Euteleostomi</taxon>
        <taxon>Actinopterygii</taxon>
        <taxon>Neopterygii</taxon>
        <taxon>Teleostei</taxon>
        <taxon>Neoteleostei</taxon>
        <taxon>Acanthomorphata</taxon>
        <taxon>Anabantaria</taxon>
        <taxon>Anabantiformes</taxon>
        <taxon>Channoidei</taxon>
        <taxon>Channidae</taxon>
        <taxon>Channa</taxon>
    </lineage>
</organism>
<dbReference type="InterPro" id="IPR013783">
    <property type="entry name" value="Ig-like_fold"/>
</dbReference>
<reference evidence="8" key="2">
    <citation type="submission" date="2019-02" db="EMBL/GenBank/DDBJ databases">
        <title>Opniocepnalus argus Var Kimnra genome.</title>
        <authorList>
            <person name="Zhou C."/>
            <person name="Xiao S."/>
        </authorList>
    </citation>
    <scope>NUCLEOTIDE SEQUENCE [LARGE SCALE GENOMIC DNA]</scope>
</reference>
<dbReference type="Pfam" id="PF09294">
    <property type="entry name" value="Interfer-bind"/>
    <property type="match status" value="1"/>
</dbReference>
<gene>
    <name evidence="7" type="ORF">EXN66_Car001246</name>
</gene>
<name>A0A6G1R0G5_CHAAH</name>
<accession>A0A6G1R0G5</accession>
<keyword evidence="3" id="KW-1015">Disulfide bond</keyword>
<dbReference type="PROSITE" id="PS50853">
    <property type="entry name" value="FN3"/>
    <property type="match status" value="1"/>
</dbReference>
<dbReference type="Pfam" id="PF01108">
    <property type="entry name" value="Tissue_fac"/>
    <property type="match status" value="1"/>
</dbReference>
<evidence type="ECO:0000256" key="2">
    <source>
        <dbReference type="ARBA" id="ARBA00022729"/>
    </source>
</evidence>
<dbReference type="OrthoDB" id="10007376at2759"/>
<dbReference type="FunFam" id="2.60.40.10:FF:000348">
    <property type="entry name" value="Interleukin 20 receptor subunit alpha"/>
    <property type="match status" value="1"/>
</dbReference>
<dbReference type="InterPro" id="IPR015373">
    <property type="entry name" value="Interferon/interleukin_rcp_dom"/>
</dbReference>
<dbReference type="EMBL" id="CM015712">
    <property type="protein sequence ID" value="KAF3708073.1"/>
    <property type="molecule type" value="Genomic_DNA"/>
</dbReference>
<dbReference type="GO" id="GO:0004896">
    <property type="term" value="F:cytokine receptor activity"/>
    <property type="evidence" value="ECO:0007669"/>
    <property type="project" value="TreeGrafter"/>
</dbReference>
<feature type="signal peptide" evidence="5">
    <location>
        <begin position="1"/>
        <end position="20"/>
    </location>
</feature>
<keyword evidence="2 5" id="KW-0732">Signal</keyword>
<evidence type="ECO:0000313" key="8">
    <source>
        <dbReference type="Proteomes" id="UP000503349"/>
    </source>
</evidence>
<feature type="chain" id="PRO_5026165682" evidence="5">
    <location>
        <begin position="21"/>
        <end position="220"/>
    </location>
</feature>
<reference evidence="7 8" key="1">
    <citation type="submission" date="2019-02" db="EMBL/GenBank/DDBJ databases">
        <title>Opniocepnalus argus genome.</title>
        <authorList>
            <person name="Zhou C."/>
            <person name="Xiao S."/>
        </authorList>
    </citation>
    <scope>NUCLEOTIDE SEQUENCE [LARGE SCALE GENOMIC DNA]</scope>
    <source>
        <strain evidence="7">OARG1902GOOAL</strain>
        <tissue evidence="7">Muscle</tissue>
    </source>
</reference>
<dbReference type="PANTHER" id="PTHR20859:SF53">
    <property type="entry name" value="INTERLEUKIN-22 RECEPTOR SUBUNIT ALPHA-1"/>
    <property type="match status" value="1"/>
</dbReference>
<dbReference type="InterPro" id="IPR050650">
    <property type="entry name" value="Type-II_Cytokine-TF_Rcpt"/>
</dbReference>
<dbReference type="SUPFAM" id="SSF49265">
    <property type="entry name" value="Fibronectin type III"/>
    <property type="match status" value="2"/>
</dbReference>
<evidence type="ECO:0000256" key="3">
    <source>
        <dbReference type="ARBA" id="ARBA00023157"/>
    </source>
</evidence>
<evidence type="ECO:0000256" key="1">
    <source>
        <dbReference type="ARBA" id="ARBA00005399"/>
    </source>
</evidence>
<evidence type="ECO:0000313" key="7">
    <source>
        <dbReference type="EMBL" id="KAF3708073.1"/>
    </source>
</evidence>
<dbReference type="Gene3D" id="2.60.40.10">
    <property type="entry name" value="Immunoglobulins"/>
    <property type="match status" value="2"/>
</dbReference>
<protein>
    <submittedName>
        <fullName evidence="7">Interleukin-22 receptor subunit alpha-2</fullName>
    </submittedName>
</protein>
<dbReference type="CDD" id="cd00063">
    <property type="entry name" value="FN3"/>
    <property type="match status" value="1"/>
</dbReference>
<keyword evidence="4 7" id="KW-0675">Receptor</keyword>
<comment type="similarity">
    <text evidence="1">Belongs to the type II cytokine receptor family.</text>
</comment>
<proteinExistence type="inferred from homology"/>
<sequence>MTRVLLGAVLLGNLGICVIAQVPVMLPPPTQVKFDSVDYKNILHWTPPINSTSLQYDVQWKIYGEPQWMDVNRCQEIQKHQCDLSTVTSDLREWYYARVRAFSSVSSSKSAWATSPRFSPRWDTKISPPLLKLNITDQGIVVRVKPPRLLVHKMHSSVHYKIYLMHTGREEEVFEMDCCSNKLSLKELDHNIQYCLQAQTVILVQAKSSPRSSVKCVTFL</sequence>
<dbReference type="Proteomes" id="UP000503349">
    <property type="component" value="Chromosome 1"/>
</dbReference>
<dbReference type="InterPro" id="IPR003961">
    <property type="entry name" value="FN3_dom"/>
</dbReference>